<proteinExistence type="predicted"/>
<evidence type="ECO:0000313" key="1">
    <source>
        <dbReference type="EMBL" id="KKL96741.1"/>
    </source>
</evidence>
<name>A0A0F9H1A0_9ZZZZ</name>
<protein>
    <submittedName>
        <fullName evidence="1">Uncharacterized protein</fullName>
    </submittedName>
</protein>
<gene>
    <name evidence="1" type="ORF">LCGC14_1841420</name>
</gene>
<dbReference type="AlphaFoldDB" id="A0A0F9H1A0"/>
<accession>A0A0F9H1A0</accession>
<organism evidence="1">
    <name type="scientific">marine sediment metagenome</name>
    <dbReference type="NCBI Taxonomy" id="412755"/>
    <lineage>
        <taxon>unclassified sequences</taxon>
        <taxon>metagenomes</taxon>
        <taxon>ecological metagenomes</taxon>
    </lineage>
</organism>
<sequence>MGKGKHVRNRSMKVLHKKRLRSKKYKHSKWKLNYPEIFKTIGRFPYIVRKDDKRYN</sequence>
<dbReference type="EMBL" id="LAZR01018350">
    <property type="protein sequence ID" value="KKL96741.1"/>
    <property type="molecule type" value="Genomic_DNA"/>
</dbReference>
<comment type="caution">
    <text evidence="1">The sequence shown here is derived from an EMBL/GenBank/DDBJ whole genome shotgun (WGS) entry which is preliminary data.</text>
</comment>
<reference evidence="1" key="1">
    <citation type="journal article" date="2015" name="Nature">
        <title>Complex archaea that bridge the gap between prokaryotes and eukaryotes.</title>
        <authorList>
            <person name="Spang A."/>
            <person name="Saw J.H."/>
            <person name="Jorgensen S.L."/>
            <person name="Zaremba-Niedzwiedzka K."/>
            <person name="Martijn J."/>
            <person name="Lind A.E."/>
            <person name="van Eijk R."/>
            <person name="Schleper C."/>
            <person name="Guy L."/>
            <person name="Ettema T.J."/>
        </authorList>
    </citation>
    <scope>NUCLEOTIDE SEQUENCE</scope>
</reference>